<comment type="caution">
    <text evidence="1">The sequence shown here is derived from an EMBL/GenBank/DDBJ whole genome shotgun (WGS) entry which is preliminary data.</text>
</comment>
<name>A0A8H3ASP1_9AGAM</name>
<organism evidence="1 2">
    <name type="scientific">Rhizoctonia solani</name>
    <dbReference type="NCBI Taxonomy" id="456999"/>
    <lineage>
        <taxon>Eukaryota</taxon>
        <taxon>Fungi</taxon>
        <taxon>Dikarya</taxon>
        <taxon>Basidiomycota</taxon>
        <taxon>Agaricomycotina</taxon>
        <taxon>Agaricomycetes</taxon>
        <taxon>Cantharellales</taxon>
        <taxon>Ceratobasidiaceae</taxon>
        <taxon>Rhizoctonia</taxon>
    </lineage>
</organism>
<proteinExistence type="predicted"/>
<evidence type="ECO:0000313" key="2">
    <source>
        <dbReference type="Proteomes" id="UP000663861"/>
    </source>
</evidence>
<protein>
    <submittedName>
        <fullName evidence="1">Uncharacterized protein</fullName>
    </submittedName>
</protein>
<gene>
    <name evidence="1" type="ORF">RDB_LOCUS33515</name>
</gene>
<dbReference type="Proteomes" id="UP000663861">
    <property type="component" value="Unassembled WGS sequence"/>
</dbReference>
<reference evidence="1" key="1">
    <citation type="submission" date="2021-01" db="EMBL/GenBank/DDBJ databases">
        <authorList>
            <person name="Kaushik A."/>
        </authorList>
    </citation>
    <scope>NUCLEOTIDE SEQUENCE</scope>
    <source>
        <strain evidence="1">AG4-RS23</strain>
    </source>
</reference>
<dbReference type="EMBL" id="CAJMWY010000524">
    <property type="protein sequence ID" value="CAE6436968.1"/>
    <property type="molecule type" value="Genomic_DNA"/>
</dbReference>
<dbReference type="AlphaFoldDB" id="A0A8H3ASP1"/>
<sequence length="369" mass="41761">MTPQLQRSLGHPVWGPPLDVYLACSKNQVPTVLSHPDDIRNSLDILSTGNATCEVLEICLSLAEHQSELKLTMRPGLLAGCMIALRRYHDENALIKHAFGLLCLRMLALIIQGALLECVNPQNITSVTNGVRSHPVLTRNVALVVQSWMAPKYDYPLKQKRYLRDLQWFESSKANQLACFPKFGGMTSNDIELVLEILSANSELFQRLFRTFDFEGYCSLLFVIWQKLLRVHPVISQTIQLGNLVFRYWVRAYKIEHGVLRYMFIWTVGRLRDAGLTFRLTANSGRDLHTAIEAFVDKTYVPDIPSMDSMATHDVAGLTDFVLDGFKPEVLDMITPLLETLLSRVWVEIEDGDPPDNEAIIRLTASSLM</sequence>
<evidence type="ECO:0000313" key="1">
    <source>
        <dbReference type="EMBL" id="CAE6436968.1"/>
    </source>
</evidence>
<accession>A0A8H3ASP1</accession>